<evidence type="ECO:0000259" key="1">
    <source>
        <dbReference type="Pfam" id="PF23455"/>
    </source>
</evidence>
<feature type="domain" description="DUF7129" evidence="1">
    <location>
        <begin position="8"/>
        <end position="51"/>
    </location>
</feature>
<dbReference type="Pfam" id="PF23455">
    <property type="entry name" value="DUF7129"/>
    <property type="match status" value="1"/>
</dbReference>
<evidence type="ECO:0000313" key="2">
    <source>
        <dbReference type="EMBL" id="MFC6726853.1"/>
    </source>
</evidence>
<protein>
    <submittedName>
        <fullName evidence="2">Rubrerythrin-like domain-containing protein</fullName>
    </submittedName>
</protein>
<gene>
    <name evidence="2" type="ORF">ACFQE1_21245</name>
</gene>
<reference evidence="2 3" key="1">
    <citation type="journal article" date="2019" name="Int. J. Syst. Evol. Microbiol.">
        <title>The Global Catalogue of Microorganisms (GCM) 10K type strain sequencing project: providing services to taxonomists for standard genome sequencing and annotation.</title>
        <authorList>
            <consortium name="The Broad Institute Genomics Platform"/>
            <consortium name="The Broad Institute Genome Sequencing Center for Infectious Disease"/>
            <person name="Wu L."/>
            <person name="Ma J."/>
        </authorList>
    </citation>
    <scope>NUCLEOTIDE SEQUENCE [LARGE SCALE GENOMIC DNA]</scope>
    <source>
        <strain evidence="2 3">NBRC 111368</strain>
    </source>
</reference>
<evidence type="ECO:0000313" key="3">
    <source>
        <dbReference type="Proteomes" id="UP001596328"/>
    </source>
</evidence>
<dbReference type="AlphaFoldDB" id="A0ABD5S6Z9"/>
<organism evidence="2 3">
    <name type="scientific">Halobium palmae</name>
    <dbReference type="NCBI Taxonomy" id="1776492"/>
    <lineage>
        <taxon>Archaea</taxon>
        <taxon>Methanobacteriati</taxon>
        <taxon>Methanobacteriota</taxon>
        <taxon>Stenosarchaea group</taxon>
        <taxon>Halobacteria</taxon>
        <taxon>Halobacteriales</taxon>
        <taxon>Haloferacaceae</taxon>
        <taxon>Halobium</taxon>
    </lineage>
</organism>
<dbReference type="InterPro" id="IPR055553">
    <property type="entry name" value="DUF7129"/>
</dbReference>
<proteinExistence type="predicted"/>
<dbReference type="Proteomes" id="UP001596328">
    <property type="component" value="Unassembled WGS sequence"/>
</dbReference>
<comment type="caution">
    <text evidence="2">The sequence shown here is derived from an EMBL/GenBank/DDBJ whole genome shotgun (WGS) entry which is preliminary data.</text>
</comment>
<keyword evidence="3" id="KW-1185">Reference proteome</keyword>
<sequence length="51" mass="5591">MVLHNATVDPYSPERGYFECLDCGTRETSEGLISECADCGGEVRNIAVPRE</sequence>
<name>A0ABD5S6Z9_9EURY</name>
<accession>A0ABD5S6Z9</accession>
<dbReference type="NCBIfam" id="NF033497">
    <property type="entry name" value="rubre_like_arch"/>
    <property type="match status" value="1"/>
</dbReference>
<dbReference type="EMBL" id="JBHSWU010001451">
    <property type="protein sequence ID" value="MFC6726853.1"/>
    <property type="molecule type" value="Genomic_DNA"/>
</dbReference>